<dbReference type="OrthoDB" id="978748at2"/>
<evidence type="ECO:0000313" key="2">
    <source>
        <dbReference type="Proteomes" id="UP000192610"/>
    </source>
</evidence>
<dbReference type="RefSeq" id="WP_081198771.1">
    <property type="nucleotide sequence ID" value="NZ_FOCZ01000001.1"/>
</dbReference>
<keyword evidence="2" id="KW-1185">Reference proteome</keyword>
<dbReference type="AlphaFoldDB" id="A0A1V9EWB1"/>
<organism evidence="1 2">
    <name type="scientific">Niastella yeongjuensis</name>
    <dbReference type="NCBI Taxonomy" id="354355"/>
    <lineage>
        <taxon>Bacteria</taxon>
        <taxon>Pseudomonadati</taxon>
        <taxon>Bacteroidota</taxon>
        <taxon>Chitinophagia</taxon>
        <taxon>Chitinophagales</taxon>
        <taxon>Chitinophagaceae</taxon>
        <taxon>Niastella</taxon>
    </lineage>
</organism>
<accession>A0A1V9EWB1</accession>
<name>A0A1V9EWB1_9BACT</name>
<evidence type="ECO:0000313" key="1">
    <source>
        <dbReference type="EMBL" id="OQP50437.1"/>
    </source>
</evidence>
<dbReference type="EMBL" id="LVXG01000012">
    <property type="protein sequence ID" value="OQP50437.1"/>
    <property type="molecule type" value="Genomic_DNA"/>
</dbReference>
<protein>
    <submittedName>
        <fullName evidence="1">Uncharacterized protein</fullName>
    </submittedName>
</protein>
<dbReference type="Proteomes" id="UP000192610">
    <property type="component" value="Unassembled WGS sequence"/>
</dbReference>
<comment type="caution">
    <text evidence="1">The sequence shown here is derived from an EMBL/GenBank/DDBJ whole genome shotgun (WGS) entry which is preliminary data.</text>
</comment>
<reference evidence="2" key="1">
    <citation type="submission" date="2016-04" db="EMBL/GenBank/DDBJ databases">
        <authorList>
            <person name="Chen L."/>
            <person name="Zhuang W."/>
            <person name="Wang G."/>
        </authorList>
    </citation>
    <scope>NUCLEOTIDE SEQUENCE [LARGE SCALE GENOMIC DNA]</scope>
    <source>
        <strain evidence="2">17621</strain>
    </source>
</reference>
<proteinExistence type="predicted"/>
<dbReference type="STRING" id="354355.SAMN05660816_00761"/>
<gene>
    <name evidence="1" type="ORF">A4H97_00935</name>
</gene>
<sequence length="158" mass="18493">MRSATVHELKQELLNMPATELTELCLRLAKYKKENKELLTYLLFEAHDEQGFVQSVKKEIDEEFAQINHNNLYFVKKTLRKILRIINKHIRYTGSAQATVELLIYFLQSIKEAGIPIQKNALITNLYKGQLEKINKTLLNLHEDLQYDYSRSIVALEL</sequence>